<organism evidence="2 3">
    <name type="scientific">Massarina eburnea CBS 473.64</name>
    <dbReference type="NCBI Taxonomy" id="1395130"/>
    <lineage>
        <taxon>Eukaryota</taxon>
        <taxon>Fungi</taxon>
        <taxon>Dikarya</taxon>
        <taxon>Ascomycota</taxon>
        <taxon>Pezizomycotina</taxon>
        <taxon>Dothideomycetes</taxon>
        <taxon>Pleosporomycetidae</taxon>
        <taxon>Pleosporales</taxon>
        <taxon>Massarineae</taxon>
        <taxon>Massarinaceae</taxon>
        <taxon>Massarina</taxon>
    </lineage>
</organism>
<evidence type="ECO:0000256" key="1">
    <source>
        <dbReference type="SAM" id="MobiDB-lite"/>
    </source>
</evidence>
<evidence type="ECO:0000313" key="3">
    <source>
        <dbReference type="Proteomes" id="UP000799753"/>
    </source>
</evidence>
<keyword evidence="3" id="KW-1185">Reference proteome</keyword>
<gene>
    <name evidence="2" type="ORF">P280DRAFT_514593</name>
</gene>
<proteinExistence type="predicted"/>
<feature type="compositionally biased region" description="Basic and acidic residues" evidence="1">
    <location>
        <begin position="247"/>
        <end position="262"/>
    </location>
</feature>
<dbReference type="AlphaFoldDB" id="A0A6A6SFX6"/>
<dbReference type="Proteomes" id="UP000799753">
    <property type="component" value="Unassembled WGS sequence"/>
</dbReference>
<dbReference type="EMBL" id="MU006778">
    <property type="protein sequence ID" value="KAF2645144.1"/>
    <property type="molecule type" value="Genomic_DNA"/>
</dbReference>
<feature type="region of interest" description="Disordered" evidence="1">
    <location>
        <begin position="202"/>
        <end position="279"/>
    </location>
</feature>
<protein>
    <submittedName>
        <fullName evidence="2">Uncharacterized protein</fullName>
    </submittedName>
</protein>
<evidence type="ECO:0000313" key="2">
    <source>
        <dbReference type="EMBL" id="KAF2645144.1"/>
    </source>
</evidence>
<name>A0A6A6SFX6_9PLEO</name>
<sequence>MFYCDQNLTAPLRDCSLSTVPYLSDFSAATALYPDPNLGFSVCSPTDSCLSNSSFLDHSTSTLSDSSLSDSLLFGYPSPTPTEPLLFNYPTPAPFDSSLFDSSSLPDVFMPFPGPLMDGPQISQTLLDSPPMYVLSPVEVGAQFGSPDVSPLYSHQVDMPTGLPTFVHSPQPWFNEAKHAMLPINPPMQTLAPNWTGFFSPVSSPSCSPTKPPVKRKRAPKGVKDSARLPKGAPTNSPVKRRGRPRGVKDSVKRLPKGEGWRRKGRVGRPNGVSGGEGRCLRSTTKAVRMDSVVSEMDMVL</sequence>
<accession>A0A6A6SFX6</accession>
<reference evidence="2" key="1">
    <citation type="journal article" date="2020" name="Stud. Mycol.">
        <title>101 Dothideomycetes genomes: a test case for predicting lifestyles and emergence of pathogens.</title>
        <authorList>
            <person name="Haridas S."/>
            <person name="Albert R."/>
            <person name="Binder M."/>
            <person name="Bloem J."/>
            <person name="Labutti K."/>
            <person name="Salamov A."/>
            <person name="Andreopoulos B."/>
            <person name="Baker S."/>
            <person name="Barry K."/>
            <person name="Bills G."/>
            <person name="Bluhm B."/>
            <person name="Cannon C."/>
            <person name="Castanera R."/>
            <person name="Culley D."/>
            <person name="Daum C."/>
            <person name="Ezra D."/>
            <person name="Gonzalez J."/>
            <person name="Henrissat B."/>
            <person name="Kuo A."/>
            <person name="Liang C."/>
            <person name="Lipzen A."/>
            <person name="Lutzoni F."/>
            <person name="Magnuson J."/>
            <person name="Mondo S."/>
            <person name="Nolan M."/>
            <person name="Ohm R."/>
            <person name="Pangilinan J."/>
            <person name="Park H.-J."/>
            <person name="Ramirez L."/>
            <person name="Alfaro M."/>
            <person name="Sun H."/>
            <person name="Tritt A."/>
            <person name="Yoshinaga Y."/>
            <person name="Zwiers L.-H."/>
            <person name="Turgeon B."/>
            <person name="Goodwin S."/>
            <person name="Spatafora J."/>
            <person name="Crous P."/>
            <person name="Grigoriev I."/>
        </authorList>
    </citation>
    <scope>NUCLEOTIDE SEQUENCE</scope>
    <source>
        <strain evidence="2">CBS 473.64</strain>
    </source>
</reference>